<organism evidence="1 2">
    <name type="scientific">Mytilus coruscus</name>
    <name type="common">Sea mussel</name>
    <dbReference type="NCBI Taxonomy" id="42192"/>
    <lineage>
        <taxon>Eukaryota</taxon>
        <taxon>Metazoa</taxon>
        <taxon>Spiralia</taxon>
        <taxon>Lophotrochozoa</taxon>
        <taxon>Mollusca</taxon>
        <taxon>Bivalvia</taxon>
        <taxon>Autobranchia</taxon>
        <taxon>Pteriomorphia</taxon>
        <taxon>Mytilida</taxon>
        <taxon>Mytiloidea</taxon>
        <taxon>Mytilidae</taxon>
        <taxon>Mytilinae</taxon>
        <taxon>Mytilus</taxon>
    </lineage>
</organism>
<keyword evidence="2" id="KW-1185">Reference proteome</keyword>
<protein>
    <submittedName>
        <fullName evidence="1">Uncharacterized protein</fullName>
    </submittedName>
</protein>
<reference evidence="1 2" key="1">
    <citation type="submission" date="2020-06" db="EMBL/GenBank/DDBJ databases">
        <authorList>
            <person name="Li R."/>
            <person name="Bekaert M."/>
        </authorList>
    </citation>
    <scope>NUCLEOTIDE SEQUENCE [LARGE SCALE GENOMIC DNA]</scope>
    <source>
        <strain evidence="2">wild</strain>
    </source>
</reference>
<proteinExistence type="predicted"/>
<evidence type="ECO:0000313" key="1">
    <source>
        <dbReference type="EMBL" id="CAC5413770.1"/>
    </source>
</evidence>
<gene>
    <name evidence="1" type="ORF">MCOR_46635</name>
</gene>
<evidence type="ECO:0000313" key="2">
    <source>
        <dbReference type="Proteomes" id="UP000507470"/>
    </source>
</evidence>
<accession>A0A6J8DZZ3</accession>
<dbReference type="Proteomes" id="UP000507470">
    <property type="component" value="Unassembled WGS sequence"/>
</dbReference>
<dbReference type="EMBL" id="CACVKT020008220">
    <property type="protein sequence ID" value="CAC5413770.1"/>
    <property type="molecule type" value="Genomic_DNA"/>
</dbReference>
<name>A0A6J8DZZ3_MYTCO</name>
<dbReference type="AlphaFoldDB" id="A0A6J8DZZ3"/>
<sequence>MYYKGEAMLPQRGSCSLPEQISQRSRKRMQQETCWINIEKRKRRKTKTILRNNLKHINFRKLRGLKARRKKFQYKYRLNLCPIQPLYDIGTETRMNLKLRLIRAGLRSEISRLIKKFEDIQQEENGTLDTEDLSNILDILSKLDDGDIKTEIIEVDEYTFNLEGKICQVNKLILVKTTLLNTHAESFAPRLETTQPFHTINSSYTEHQNNSNYS</sequence>